<dbReference type="RefSeq" id="WP_097443645.1">
    <property type="nucleotide sequence ID" value="NZ_NBWU01000008.1"/>
</dbReference>
<dbReference type="SUPFAM" id="SSF52172">
    <property type="entry name" value="CheY-like"/>
    <property type="match status" value="1"/>
</dbReference>
<reference evidence="3 4" key="1">
    <citation type="submission" date="2017-04" db="EMBL/GenBank/DDBJ databases">
        <title>A new member of the family Flavobacteriaceae isolated from ascidians.</title>
        <authorList>
            <person name="Chen L."/>
        </authorList>
    </citation>
    <scope>NUCLEOTIDE SEQUENCE [LARGE SCALE GENOMIC DNA]</scope>
    <source>
        <strain evidence="3 4">HQA918</strain>
    </source>
</reference>
<evidence type="ECO:0000256" key="1">
    <source>
        <dbReference type="PROSITE-ProRule" id="PRU00110"/>
    </source>
</evidence>
<evidence type="ECO:0000313" key="3">
    <source>
        <dbReference type="EMBL" id="PCE62558.1"/>
    </source>
</evidence>
<sequence length="226" mass="25938">MALIYEHILYLEDDPLDIRNMQWLAEQNPGIMLHIVTDFESCKAYLASHRVDLLILDQFIHGEHYAKHPGLLNVTPYIILTNGSLQPSFLKEKPPLVLPKPLTLSDFEKLVGFTPDQAERPSLQNFDSIDNQKYRAEMLDLLQNEFKTALERIPIAVDHNKLGELRDIVHKLGGKFAFLQMKRTHTLTRTLEKHLAKGQLDTQQVFDLTEAISHALSILPKQSLRI</sequence>
<keyword evidence="4" id="KW-1185">Reference proteome</keyword>
<dbReference type="Pfam" id="PF01627">
    <property type="entry name" value="Hpt"/>
    <property type="match status" value="1"/>
</dbReference>
<gene>
    <name evidence="3" type="ORF">B7P33_18145</name>
</gene>
<accession>A0A2A4G3J6</accession>
<organism evidence="3 4">
    <name type="scientific">Sediminicola luteus</name>
    <dbReference type="NCBI Taxonomy" id="319238"/>
    <lineage>
        <taxon>Bacteria</taxon>
        <taxon>Pseudomonadati</taxon>
        <taxon>Bacteroidota</taxon>
        <taxon>Flavobacteriia</taxon>
        <taxon>Flavobacteriales</taxon>
        <taxon>Flavobacteriaceae</taxon>
        <taxon>Sediminicola</taxon>
    </lineage>
</organism>
<dbReference type="InterPro" id="IPR036641">
    <property type="entry name" value="HPT_dom_sf"/>
</dbReference>
<evidence type="ECO:0000313" key="4">
    <source>
        <dbReference type="Proteomes" id="UP000219559"/>
    </source>
</evidence>
<dbReference type="PROSITE" id="PS50894">
    <property type="entry name" value="HPT"/>
    <property type="match status" value="1"/>
</dbReference>
<dbReference type="GO" id="GO:0000160">
    <property type="term" value="P:phosphorelay signal transduction system"/>
    <property type="evidence" value="ECO:0007669"/>
    <property type="project" value="InterPro"/>
</dbReference>
<feature type="domain" description="HPt" evidence="2">
    <location>
        <begin position="131"/>
        <end position="226"/>
    </location>
</feature>
<dbReference type="SUPFAM" id="SSF47226">
    <property type="entry name" value="Histidine-containing phosphotransfer domain, HPT domain"/>
    <property type="match status" value="1"/>
</dbReference>
<dbReference type="InterPro" id="IPR008207">
    <property type="entry name" value="Sig_transdc_His_kin_Hpt_dom"/>
</dbReference>
<dbReference type="InterPro" id="IPR011006">
    <property type="entry name" value="CheY-like_superfamily"/>
</dbReference>
<dbReference type="AlphaFoldDB" id="A0A2A4G3J6"/>
<feature type="modified residue" description="Phosphohistidine" evidence="1">
    <location>
        <position position="170"/>
    </location>
</feature>
<comment type="caution">
    <text evidence="3">The sequence shown here is derived from an EMBL/GenBank/DDBJ whole genome shotgun (WGS) entry which is preliminary data.</text>
</comment>
<dbReference type="Proteomes" id="UP000219559">
    <property type="component" value="Unassembled WGS sequence"/>
</dbReference>
<name>A0A2A4G3J6_9FLAO</name>
<dbReference type="EMBL" id="NBWU01000008">
    <property type="protein sequence ID" value="PCE62558.1"/>
    <property type="molecule type" value="Genomic_DNA"/>
</dbReference>
<evidence type="ECO:0000259" key="2">
    <source>
        <dbReference type="PROSITE" id="PS50894"/>
    </source>
</evidence>
<protein>
    <recommendedName>
        <fullName evidence="2">HPt domain-containing protein</fullName>
    </recommendedName>
</protein>
<dbReference type="GO" id="GO:0004672">
    <property type="term" value="F:protein kinase activity"/>
    <property type="evidence" value="ECO:0007669"/>
    <property type="project" value="UniProtKB-ARBA"/>
</dbReference>
<proteinExistence type="predicted"/>
<dbReference type="Gene3D" id="1.20.120.160">
    <property type="entry name" value="HPT domain"/>
    <property type="match status" value="1"/>
</dbReference>
<dbReference type="OrthoDB" id="1441381at2"/>
<keyword evidence="1" id="KW-0597">Phosphoprotein</keyword>